<evidence type="ECO:0000256" key="3">
    <source>
        <dbReference type="PIRSR" id="PIRSR000103-1"/>
    </source>
</evidence>
<evidence type="ECO:0000313" key="6">
    <source>
        <dbReference type="EMBL" id="MVQ31962.1"/>
    </source>
</evidence>
<name>A0A6N8IZH2_9BURK</name>
<proteinExistence type="predicted"/>
<sequence length="303" mass="31526">MAGIVGVVGLGNMGRGIASRLLETGHQLAVFDVREEAVRPFAQRGATVGASPRAVADLASTVLVSLPTPDIVEQVALGAEGLRGGAALKTYIDFSTTGPQMARKVGAAFAQAGVHALDAPVTGAVAGAATGKLQMMLSGDLGAIEAALPLLKNLGHTEIVGDQVGLGQSLKLLNNLMVATSMAITAEATVLGVKAGLDPDVMLRVLNRGSGRNICTDGRWQEHVLTRKFANGFANGLMRKDVRLCMDMAEALQVPLWVGTAVDRLWMQTVLQVGAEENSTTIVQTIEQWAGVEVRGRDTPAGA</sequence>
<dbReference type="InterPro" id="IPR036291">
    <property type="entry name" value="NAD(P)-bd_dom_sf"/>
</dbReference>
<dbReference type="InterPro" id="IPR029154">
    <property type="entry name" value="HIBADH-like_NADP-bd"/>
</dbReference>
<dbReference type="GO" id="GO:0050661">
    <property type="term" value="F:NADP binding"/>
    <property type="evidence" value="ECO:0007669"/>
    <property type="project" value="InterPro"/>
</dbReference>
<feature type="domain" description="6-phosphogluconate dehydrogenase NADP-binding" evidence="4">
    <location>
        <begin position="5"/>
        <end position="157"/>
    </location>
</feature>
<protein>
    <submittedName>
        <fullName evidence="6">NAD-binding protein</fullName>
    </submittedName>
</protein>
<dbReference type="InterPro" id="IPR013328">
    <property type="entry name" value="6PGD_dom2"/>
</dbReference>
<gene>
    <name evidence="6" type="ORF">GON04_21060</name>
</gene>
<comment type="caution">
    <text evidence="6">The sequence shown here is derived from an EMBL/GenBank/DDBJ whole genome shotgun (WGS) entry which is preliminary data.</text>
</comment>
<dbReference type="Pfam" id="PF14833">
    <property type="entry name" value="NAD_binding_11"/>
    <property type="match status" value="1"/>
</dbReference>
<dbReference type="InterPro" id="IPR008927">
    <property type="entry name" value="6-PGluconate_DH-like_C_sf"/>
</dbReference>
<dbReference type="SUPFAM" id="SSF51735">
    <property type="entry name" value="NAD(P)-binding Rossmann-fold domains"/>
    <property type="match status" value="1"/>
</dbReference>
<dbReference type="Gene3D" id="3.40.50.720">
    <property type="entry name" value="NAD(P)-binding Rossmann-like Domain"/>
    <property type="match status" value="1"/>
</dbReference>
<dbReference type="PIRSF" id="PIRSF000103">
    <property type="entry name" value="HIBADH"/>
    <property type="match status" value="1"/>
</dbReference>
<dbReference type="PANTHER" id="PTHR22981">
    <property type="entry name" value="3-HYDROXYISOBUTYRATE DEHYDROGENASE-RELATED"/>
    <property type="match status" value="1"/>
</dbReference>
<keyword evidence="2" id="KW-0520">NAD</keyword>
<keyword evidence="1" id="KW-0560">Oxidoreductase</keyword>
<dbReference type="AlphaFoldDB" id="A0A6N8IZH2"/>
<dbReference type="GO" id="GO:0016616">
    <property type="term" value="F:oxidoreductase activity, acting on the CH-OH group of donors, NAD or NADP as acceptor"/>
    <property type="evidence" value="ECO:0007669"/>
    <property type="project" value="TreeGrafter"/>
</dbReference>
<dbReference type="RefSeq" id="WP_157399963.1">
    <property type="nucleotide sequence ID" value="NZ_WSEL01000009.1"/>
</dbReference>
<feature type="active site" evidence="3">
    <location>
        <position position="171"/>
    </location>
</feature>
<accession>A0A6N8IZH2</accession>
<dbReference type="Pfam" id="PF03446">
    <property type="entry name" value="NAD_binding_2"/>
    <property type="match status" value="1"/>
</dbReference>
<reference evidence="6 7" key="1">
    <citation type="submission" date="2019-12" db="EMBL/GenBank/DDBJ databases">
        <authorList>
            <person name="Huq M.A."/>
        </authorList>
    </citation>
    <scope>NUCLEOTIDE SEQUENCE [LARGE SCALE GENOMIC DNA]</scope>
    <source>
        <strain evidence="6 7">MAH-25</strain>
    </source>
</reference>
<dbReference type="PANTHER" id="PTHR22981:SF7">
    <property type="entry name" value="3-HYDROXYISOBUTYRATE DEHYDROGENASE, MITOCHONDRIAL"/>
    <property type="match status" value="1"/>
</dbReference>
<dbReference type="SUPFAM" id="SSF48179">
    <property type="entry name" value="6-phosphogluconate dehydrogenase C-terminal domain-like"/>
    <property type="match status" value="1"/>
</dbReference>
<dbReference type="EMBL" id="WSEL01000009">
    <property type="protein sequence ID" value="MVQ31962.1"/>
    <property type="molecule type" value="Genomic_DNA"/>
</dbReference>
<keyword evidence="7" id="KW-1185">Reference proteome</keyword>
<evidence type="ECO:0000313" key="7">
    <source>
        <dbReference type="Proteomes" id="UP000469385"/>
    </source>
</evidence>
<evidence type="ECO:0000259" key="5">
    <source>
        <dbReference type="Pfam" id="PF14833"/>
    </source>
</evidence>
<evidence type="ECO:0000259" key="4">
    <source>
        <dbReference type="Pfam" id="PF03446"/>
    </source>
</evidence>
<dbReference type="GO" id="GO:0051287">
    <property type="term" value="F:NAD binding"/>
    <property type="evidence" value="ECO:0007669"/>
    <property type="project" value="InterPro"/>
</dbReference>
<evidence type="ECO:0000256" key="2">
    <source>
        <dbReference type="ARBA" id="ARBA00023027"/>
    </source>
</evidence>
<dbReference type="Gene3D" id="1.10.1040.10">
    <property type="entry name" value="N-(1-d-carboxylethyl)-l-norvaline Dehydrogenase, domain 2"/>
    <property type="match status" value="1"/>
</dbReference>
<feature type="domain" description="3-hydroxyisobutyrate dehydrogenase-like NAD-binding" evidence="5">
    <location>
        <begin position="165"/>
        <end position="285"/>
    </location>
</feature>
<organism evidence="6 7">
    <name type="scientific">Ramlibacter pinisoli</name>
    <dbReference type="NCBI Taxonomy" id="2682844"/>
    <lineage>
        <taxon>Bacteria</taxon>
        <taxon>Pseudomonadati</taxon>
        <taxon>Pseudomonadota</taxon>
        <taxon>Betaproteobacteria</taxon>
        <taxon>Burkholderiales</taxon>
        <taxon>Comamonadaceae</taxon>
        <taxon>Ramlibacter</taxon>
    </lineage>
</organism>
<dbReference type="InterPro" id="IPR006115">
    <property type="entry name" value="6PGDH_NADP-bd"/>
</dbReference>
<dbReference type="Proteomes" id="UP000469385">
    <property type="component" value="Unassembled WGS sequence"/>
</dbReference>
<evidence type="ECO:0000256" key="1">
    <source>
        <dbReference type="ARBA" id="ARBA00023002"/>
    </source>
</evidence>
<dbReference type="InterPro" id="IPR015815">
    <property type="entry name" value="HIBADH-related"/>
</dbReference>